<sequence length="781" mass="83353">MLSLQTIPTPGTALIALAAFASSLAAILLLYSYIDRTDDLHRVTLGAAGVSAGALVAAHSYLTYQFVTGDYTNAYVWRNTADYLPILYRFTGAYASHEGSILLWATLAAVVAAWTVFSDSFEGRGSRLVQGISLSIVAVFATMLVAQSPFTPIETAFPDTPSGFVPPDGDGLNPLLVNPWMAIHPPITFSAYSLLIVPFALGVAHFVSLFRGEESVFEAWLPSTVTWLRVSWLLLTAAIVFGGIWAYSVLGWGGFWSWDPVETAVLVPWLALTASLHAINRYRTSGEYAVFAPASAALAFPIVVFATTVVRSGVFRSVHSFASGGIGTGILFLLGVTGSVALALPLAYWLLAADEPDRPADESWLSRRTVYHVAVLAFAVLAFISMWGLAFPVIRNAATGVEVSVSQDHYNLWSYPVVVLTLLAGGLYALLDTGRRRLALGAAGGAALLTAVGAFVAPTPSWYLSDPSSLDPLVYRVVGNASVLSIVPPAAFFAGGWITRYVSRVRGVPSTSFKLRETGIVSIHIGAAVLVVAVSFVYLFSTSASVAVIGVDEVGNDPEPIVEDVPDSEYTVEITDYEAVGEPTIEEAARSPSEVLRVDEDVSIVRGEITETDDIEGTAVARLDGSDVWLANADGTATFEAGTEVIARGTVFEVDSGGPGGTVYVYTDGPNMGPLSDPPREVHTPRVTSHELDVTVYEGDRRVASGTVAEQEYLRAEMNTNDPIIERSITGDTYVVGSMNGPGATITVDTYPLANQIWLGVLLMLFGMVTLTVADGWFRTR</sequence>
<feature type="transmembrane region" description="Helical" evidence="3">
    <location>
        <begin position="189"/>
        <end position="210"/>
    </location>
</feature>
<keyword evidence="3" id="KW-1133">Transmembrane helix</keyword>
<dbReference type="Proteomes" id="UP000011867">
    <property type="component" value="Chromosome"/>
</dbReference>
<dbReference type="InterPro" id="IPR003567">
    <property type="entry name" value="Cyt_c_biogenesis"/>
</dbReference>
<gene>
    <name evidence="5" type="primary">ccmF1</name>
    <name evidence="5" type="ordered locus">Nmlp_3371</name>
</gene>
<dbReference type="RefSeq" id="WP_015410241.1">
    <property type="nucleotide sequence ID" value="NC_020388.1"/>
</dbReference>
<feature type="transmembrane region" description="Helical" evidence="3">
    <location>
        <begin position="129"/>
        <end position="150"/>
    </location>
</feature>
<keyword evidence="2" id="KW-0201">Cytochrome c-type biogenesis</keyword>
<feature type="transmembrane region" description="Helical" evidence="3">
    <location>
        <begin position="12"/>
        <end position="31"/>
    </location>
</feature>
<feature type="transmembrane region" description="Helical" evidence="3">
    <location>
        <begin position="438"/>
        <end position="457"/>
    </location>
</feature>
<feature type="transmembrane region" description="Helical" evidence="3">
    <location>
        <begin position="330"/>
        <end position="351"/>
    </location>
</feature>
<proteinExistence type="inferred from homology"/>
<dbReference type="eggNOG" id="arCOG00270">
    <property type="taxonomic scope" value="Archaea"/>
</dbReference>
<evidence type="ECO:0000313" key="5">
    <source>
        <dbReference type="EMBL" id="CCQ37500.1"/>
    </source>
</evidence>
<feature type="transmembrane region" description="Helical" evidence="3">
    <location>
        <begin position="477"/>
        <end position="498"/>
    </location>
</feature>
<evidence type="ECO:0000256" key="3">
    <source>
        <dbReference type="SAM" id="Phobius"/>
    </source>
</evidence>
<dbReference type="STRING" id="268739.Nmlp_3371"/>
<dbReference type="KEGG" id="nmo:Nmlp_3371"/>
<dbReference type="AlphaFoldDB" id="M1XSX1"/>
<dbReference type="Pfam" id="PF01578">
    <property type="entry name" value="Cytochrom_C_asm"/>
    <property type="match status" value="1"/>
</dbReference>
<feature type="transmembrane region" description="Helical" evidence="3">
    <location>
        <begin position="261"/>
        <end position="279"/>
    </location>
</feature>
<feature type="transmembrane region" description="Helical" evidence="3">
    <location>
        <begin position="413"/>
        <end position="431"/>
    </location>
</feature>
<dbReference type="GO" id="GO:0020037">
    <property type="term" value="F:heme binding"/>
    <property type="evidence" value="ECO:0007669"/>
    <property type="project" value="InterPro"/>
</dbReference>
<dbReference type="GO" id="GO:0016020">
    <property type="term" value="C:membrane"/>
    <property type="evidence" value="ECO:0007669"/>
    <property type="project" value="InterPro"/>
</dbReference>
<dbReference type="GO" id="GO:0015232">
    <property type="term" value="F:heme transmembrane transporter activity"/>
    <property type="evidence" value="ECO:0007669"/>
    <property type="project" value="InterPro"/>
</dbReference>
<feature type="domain" description="Cytochrome c assembly protein" evidence="4">
    <location>
        <begin position="96"/>
        <end position="313"/>
    </location>
</feature>
<evidence type="ECO:0000259" key="4">
    <source>
        <dbReference type="Pfam" id="PF01578"/>
    </source>
</evidence>
<feature type="transmembrane region" description="Helical" evidence="3">
    <location>
        <begin position="230"/>
        <end position="255"/>
    </location>
</feature>
<keyword evidence="3" id="KW-0812">Transmembrane</keyword>
<dbReference type="InterPro" id="IPR002541">
    <property type="entry name" value="Cyt_c_assembly"/>
</dbReference>
<dbReference type="GeneID" id="14651847"/>
<feature type="transmembrane region" description="Helical" evidence="3">
    <location>
        <begin position="371"/>
        <end position="393"/>
    </location>
</feature>
<feature type="transmembrane region" description="Helical" evidence="3">
    <location>
        <begin position="288"/>
        <end position="310"/>
    </location>
</feature>
<keyword evidence="6" id="KW-1185">Reference proteome</keyword>
<dbReference type="EMBL" id="HF582854">
    <property type="protein sequence ID" value="CCQ37500.1"/>
    <property type="molecule type" value="Genomic_DNA"/>
</dbReference>
<feature type="transmembrane region" description="Helical" evidence="3">
    <location>
        <begin position="519"/>
        <end position="540"/>
    </location>
</feature>
<feature type="transmembrane region" description="Helical" evidence="3">
    <location>
        <begin position="101"/>
        <end position="117"/>
    </location>
</feature>
<feature type="transmembrane region" description="Helical" evidence="3">
    <location>
        <begin position="43"/>
        <end position="62"/>
    </location>
</feature>
<keyword evidence="3" id="KW-0472">Membrane</keyword>
<dbReference type="PANTHER" id="PTHR43653">
    <property type="entry name" value="CYTOCHROME C ASSEMBLY PROTEIN-RELATED"/>
    <property type="match status" value="1"/>
</dbReference>
<dbReference type="PRINTS" id="PR01410">
    <property type="entry name" value="CCBIOGENESIS"/>
</dbReference>
<evidence type="ECO:0000256" key="1">
    <source>
        <dbReference type="ARBA" id="ARBA00009186"/>
    </source>
</evidence>
<dbReference type="OrthoDB" id="15291at2157"/>
<dbReference type="HOGENOM" id="CLU_359697_0_0_2"/>
<evidence type="ECO:0000313" key="6">
    <source>
        <dbReference type="Proteomes" id="UP000011867"/>
    </source>
</evidence>
<dbReference type="GO" id="GO:0017004">
    <property type="term" value="P:cytochrome complex assembly"/>
    <property type="evidence" value="ECO:0007669"/>
    <property type="project" value="UniProtKB-KW"/>
</dbReference>
<organism evidence="5 6">
    <name type="scientific">Natronomonas moolapensis (strain DSM 18674 / CECT 7526 / JCM 14361 / 8.8.11)</name>
    <dbReference type="NCBI Taxonomy" id="268739"/>
    <lineage>
        <taxon>Archaea</taxon>
        <taxon>Methanobacteriati</taxon>
        <taxon>Methanobacteriota</taxon>
        <taxon>Stenosarchaea group</taxon>
        <taxon>Halobacteria</taxon>
        <taxon>Halobacteriales</taxon>
        <taxon>Natronomonadaceae</taxon>
        <taxon>Natronomonas</taxon>
    </lineage>
</organism>
<name>M1XSX1_NATM8</name>
<protein>
    <submittedName>
        <fullName evidence="5">Cytochrome c-type biogenesis protein CcmF</fullName>
    </submittedName>
</protein>
<feature type="transmembrane region" description="Helical" evidence="3">
    <location>
        <begin position="757"/>
        <end position="778"/>
    </location>
</feature>
<evidence type="ECO:0000256" key="2">
    <source>
        <dbReference type="ARBA" id="ARBA00022748"/>
    </source>
</evidence>
<comment type="similarity">
    <text evidence="1">Belongs to the CcmF/CycK/Ccl1/NrfE/CcsA family.</text>
</comment>
<accession>M1XSX1</accession>
<reference evidence="5 6" key="1">
    <citation type="journal article" date="2013" name="Genome Announc.">
        <title>Genome of the haloarchaeon Natronomonas moolapensis, a neutrophilic member of a previously haloalkaliphilic genus.</title>
        <authorList>
            <person name="Dyall-Smith M.L."/>
            <person name="Pfeiffer F."/>
            <person name="Oberwinkler T."/>
            <person name="Klee K."/>
            <person name="Rampp M."/>
            <person name="Palm P."/>
            <person name="Gross K."/>
            <person name="Schuster S.C."/>
            <person name="Oesterhelt D."/>
        </authorList>
    </citation>
    <scope>NUCLEOTIDE SEQUENCE [LARGE SCALE GENOMIC DNA]</scope>
    <source>
        <strain evidence="6">DSM 18674 / JCM 14361 / 8.8.11</strain>
    </source>
</reference>
<dbReference type="PANTHER" id="PTHR43653:SF1">
    <property type="entry name" value="CYTOCHROME C-TYPE BIOGENESIS PROTEIN CCMF"/>
    <property type="match status" value="1"/>
</dbReference>